<evidence type="ECO:0000256" key="6">
    <source>
        <dbReference type="SAM" id="MobiDB-lite"/>
    </source>
</evidence>
<dbReference type="SUPFAM" id="SSF57903">
    <property type="entry name" value="FYVE/PHD zinc finger"/>
    <property type="match status" value="1"/>
</dbReference>
<organism evidence="9 10">
    <name type="scientific">Calicophoron daubneyi</name>
    <name type="common">Rumen fluke</name>
    <name type="synonym">Paramphistomum daubneyi</name>
    <dbReference type="NCBI Taxonomy" id="300641"/>
    <lineage>
        <taxon>Eukaryota</taxon>
        <taxon>Metazoa</taxon>
        <taxon>Spiralia</taxon>
        <taxon>Lophotrochozoa</taxon>
        <taxon>Platyhelminthes</taxon>
        <taxon>Trematoda</taxon>
        <taxon>Digenea</taxon>
        <taxon>Plagiorchiida</taxon>
        <taxon>Pronocephalata</taxon>
        <taxon>Paramphistomoidea</taxon>
        <taxon>Paramphistomidae</taxon>
        <taxon>Calicophoron</taxon>
    </lineage>
</organism>
<feature type="region of interest" description="Disordered" evidence="6">
    <location>
        <begin position="810"/>
        <end position="847"/>
    </location>
</feature>
<dbReference type="PROSITE" id="PS51805">
    <property type="entry name" value="EPHD"/>
    <property type="match status" value="1"/>
</dbReference>
<proteinExistence type="predicted"/>
<dbReference type="Proteomes" id="UP001497525">
    <property type="component" value="Unassembled WGS sequence"/>
</dbReference>
<feature type="compositionally biased region" description="Low complexity" evidence="6">
    <location>
        <begin position="321"/>
        <end position="333"/>
    </location>
</feature>
<feature type="compositionally biased region" description="Basic and acidic residues" evidence="6">
    <location>
        <begin position="351"/>
        <end position="371"/>
    </location>
</feature>
<feature type="compositionally biased region" description="Polar residues" evidence="6">
    <location>
        <begin position="553"/>
        <end position="567"/>
    </location>
</feature>
<dbReference type="Pfam" id="PF13831">
    <property type="entry name" value="PHD_2"/>
    <property type="match status" value="1"/>
</dbReference>
<evidence type="ECO:0000313" key="9">
    <source>
        <dbReference type="EMBL" id="CAL5137495.1"/>
    </source>
</evidence>
<dbReference type="InterPro" id="IPR011011">
    <property type="entry name" value="Znf_FYVE_PHD"/>
</dbReference>
<evidence type="ECO:0000256" key="4">
    <source>
        <dbReference type="PROSITE-ProRule" id="PRU00146"/>
    </source>
</evidence>
<comment type="caution">
    <text evidence="9">The sequence shown here is derived from an EMBL/GenBank/DDBJ whole genome shotgun (WGS) entry which is preliminary data.</text>
</comment>
<feature type="region of interest" description="Disordered" evidence="6">
    <location>
        <begin position="765"/>
        <end position="790"/>
    </location>
</feature>
<dbReference type="EMBL" id="CAXLJL010000401">
    <property type="protein sequence ID" value="CAL5137495.1"/>
    <property type="molecule type" value="Genomic_DNA"/>
</dbReference>
<keyword evidence="2 4" id="KW-0863">Zinc-finger</keyword>
<protein>
    <submittedName>
        <fullName evidence="9">Uncharacterized protein</fullName>
    </submittedName>
</protein>
<feature type="coiled-coil region" evidence="5">
    <location>
        <begin position="659"/>
        <end position="686"/>
    </location>
</feature>
<reference evidence="9" key="1">
    <citation type="submission" date="2024-06" db="EMBL/GenBank/DDBJ databases">
        <authorList>
            <person name="Liu X."/>
            <person name="Lenzi L."/>
            <person name="Haldenby T S."/>
            <person name="Uol C."/>
        </authorList>
    </citation>
    <scope>NUCLEOTIDE SEQUENCE</scope>
</reference>
<keyword evidence="1" id="KW-0479">Metal-binding</keyword>
<feature type="region of interest" description="Disordered" evidence="6">
    <location>
        <begin position="181"/>
        <end position="207"/>
    </location>
</feature>
<feature type="region of interest" description="Disordered" evidence="6">
    <location>
        <begin position="882"/>
        <end position="932"/>
    </location>
</feature>
<feature type="compositionally biased region" description="Polar residues" evidence="6">
    <location>
        <begin position="376"/>
        <end position="401"/>
    </location>
</feature>
<dbReference type="InterPro" id="IPR013083">
    <property type="entry name" value="Znf_RING/FYVE/PHD"/>
</dbReference>
<feature type="compositionally biased region" description="Basic and acidic residues" evidence="6">
    <location>
        <begin position="253"/>
        <end position="271"/>
    </location>
</feature>
<sequence length="1162" mass="123437">MGDSCSVCSLKFQNSSNHLVTCGNCSLVVHQGCYGIQKIASNTKWFCRKCESQVRMSKIRCDMCPIKDGALKRSSGPRCGWAHLLCAFYVPEVYFDDLKSMDLIVVDNIHSDRLGRSCIFCEHNQRSSQANYGVCIQCAWKTCRTYFHVSCAGSAGLLTDLPAIEASGSLSLACVLTKYGKSKTKPSSSPDSNTANQTVTRSGRSIGATNGAADYPLCGFCSMRHKKKYLSDYPHDSGSLSTQIDAGSCSPDSPKEPRKLEVRKLSSERFSSRRSQATRHGGSDSDESGTVPAEDSPVTRGKRKESNSRASMGADTHNTNSSEKSASKSSSAKEALEQDSGTAEPLVKRTKTVDEALENHQDLSSSTEHDTSGSSATDSNNLDASSTEVNQSKLSNTSEFTDSSEHSKDADKPASAFPASQTCKKSADNGTSSTVSEGSDIGLQNASSQPDKPAPPVLSVPSSDLHSPSSPCLPRTSGISTAVVFTVGSEASTSSNSSSLVSVRNSSQKRATNLAVATRRRRHQAKHNDIRRGEGKVMLVTSQTEHIMRSRASDSTPATTPSIQSTAANERSLKLVPPQRPMAVRGLGVPLNNKSLTMPDGQPLITVNGDLGVGLDNGSSAAPPLATMHDLLEWQWDQAGTLLMQQAEGTDVVSLLDCLHQLKSENDLLEAKLIRLQTRREHLKSVNARLSASLATMQATVMTTSAGDRTHSTPTAGDESVVKSGPFTMIPGVRDPSAAYVVGRTNDLDGVQHIPNSAVINYSKSSNNQSGCGHRDILPSPVTLLRPREPSSGTAFPAVVVCSPSGNHLGPNLKGPGSTVSNAVSSQNPHTSLSLTSSQYMTSGKPYQQPEVRIEFHSSHSLPPLAIQPAAECSKAPQIDLFLPGKQTRRSDTKKPQPYTPPRQRSGFPLAPRDPVVNLPSHPVSSSQNSSTLLQTGVDLNSLQELSARLSSAIAARRPLSTTKSLAQQEVDVVYADISSMSNRPQSSYMAESNIVTSSLVSILEPSTPSAYNARFGPVSDFTQEPQLATYVPIAVGSTQSGNNISTQPPTPTTSKQYIELVRPSFTSSTQSSSALVSTFRATSSSLSSDGFTLSSSSAVNDHSTVAPNRPGTDSYLVLAQSTGVHDLTGNSTALQSCSNFSPTLASVPSSVNYTACPSSSH</sequence>
<feature type="compositionally biased region" description="Polar residues" evidence="6">
    <location>
        <begin position="418"/>
        <end position="450"/>
    </location>
</feature>
<dbReference type="InterPro" id="IPR050701">
    <property type="entry name" value="Histone_Mod_Regulator"/>
</dbReference>
<feature type="compositionally biased region" description="Polar residues" evidence="6">
    <location>
        <begin position="193"/>
        <end position="203"/>
    </location>
</feature>
<keyword evidence="5" id="KW-0175">Coiled coil</keyword>
<dbReference type="InterPro" id="IPR019787">
    <property type="entry name" value="Znf_PHD-finger"/>
</dbReference>
<dbReference type="Pfam" id="PF13832">
    <property type="entry name" value="zf-HC5HC2H_2"/>
    <property type="match status" value="1"/>
</dbReference>
<feature type="compositionally biased region" description="Polar residues" evidence="6">
    <location>
        <begin position="704"/>
        <end position="715"/>
    </location>
</feature>
<dbReference type="Gene3D" id="3.30.40.10">
    <property type="entry name" value="Zinc/RING finger domain, C3HC4 (zinc finger)"/>
    <property type="match status" value="2"/>
</dbReference>
<dbReference type="GO" id="GO:0006357">
    <property type="term" value="P:regulation of transcription by RNA polymerase II"/>
    <property type="evidence" value="ECO:0007669"/>
    <property type="project" value="TreeGrafter"/>
</dbReference>
<feature type="domain" description="PHD-type" evidence="8">
    <location>
        <begin position="58"/>
        <end position="178"/>
    </location>
</feature>
<evidence type="ECO:0000256" key="5">
    <source>
        <dbReference type="SAM" id="Coils"/>
    </source>
</evidence>
<accession>A0AAV2TJV8</accession>
<feature type="region of interest" description="Disordered" evidence="6">
    <location>
        <begin position="546"/>
        <end position="567"/>
    </location>
</feature>
<dbReference type="AlphaFoldDB" id="A0AAV2TJV8"/>
<evidence type="ECO:0000259" key="7">
    <source>
        <dbReference type="PROSITE" id="PS50016"/>
    </source>
</evidence>
<evidence type="ECO:0000313" key="10">
    <source>
        <dbReference type="Proteomes" id="UP001497525"/>
    </source>
</evidence>
<dbReference type="PANTHER" id="PTHR13793:SF164">
    <property type="entry name" value="ALHAMBRA, ISOFORM P"/>
    <property type="match status" value="1"/>
</dbReference>
<feature type="compositionally biased region" description="Low complexity" evidence="6">
    <location>
        <begin position="921"/>
        <end position="932"/>
    </location>
</feature>
<evidence type="ECO:0000256" key="1">
    <source>
        <dbReference type="ARBA" id="ARBA00022723"/>
    </source>
</evidence>
<name>A0AAV2TJV8_CALDB</name>
<feature type="domain" description="PHD-type" evidence="7">
    <location>
        <begin position="2"/>
        <end position="53"/>
    </location>
</feature>
<dbReference type="InterPro" id="IPR001965">
    <property type="entry name" value="Znf_PHD"/>
</dbReference>
<dbReference type="InterPro" id="IPR034732">
    <property type="entry name" value="EPHD"/>
</dbReference>
<dbReference type="GO" id="GO:0042393">
    <property type="term" value="F:histone binding"/>
    <property type="evidence" value="ECO:0007669"/>
    <property type="project" value="TreeGrafter"/>
</dbReference>
<feature type="compositionally biased region" description="Low complexity" evidence="6">
    <location>
        <begin position="459"/>
        <end position="474"/>
    </location>
</feature>
<dbReference type="GO" id="GO:0008270">
    <property type="term" value="F:zinc ion binding"/>
    <property type="evidence" value="ECO:0007669"/>
    <property type="project" value="UniProtKB-KW"/>
</dbReference>
<dbReference type="CDD" id="cd20901">
    <property type="entry name" value="CC_AF10"/>
    <property type="match status" value="1"/>
</dbReference>
<evidence type="ECO:0000256" key="3">
    <source>
        <dbReference type="ARBA" id="ARBA00022833"/>
    </source>
</evidence>
<dbReference type="GO" id="GO:0031491">
    <property type="term" value="F:nucleosome binding"/>
    <property type="evidence" value="ECO:0007669"/>
    <property type="project" value="TreeGrafter"/>
</dbReference>
<dbReference type="PROSITE" id="PS50016">
    <property type="entry name" value="ZF_PHD_2"/>
    <property type="match status" value="1"/>
</dbReference>
<dbReference type="GO" id="GO:0005634">
    <property type="term" value="C:nucleus"/>
    <property type="evidence" value="ECO:0007669"/>
    <property type="project" value="TreeGrafter"/>
</dbReference>
<feature type="region of interest" description="Disordered" evidence="6">
    <location>
        <begin position="234"/>
        <end position="474"/>
    </location>
</feature>
<dbReference type="InterPro" id="IPR049773">
    <property type="entry name" value="AF10-like_CC"/>
</dbReference>
<feature type="compositionally biased region" description="Basic and acidic residues" evidence="6">
    <location>
        <begin position="403"/>
        <end position="412"/>
    </location>
</feature>
<feature type="region of interest" description="Disordered" evidence="6">
    <location>
        <begin position="704"/>
        <end position="723"/>
    </location>
</feature>
<feature type="compositionally biased region" description="Polar residues" evidence="6">
    <location>
        <begin position="818"/>
        <end position="846"/>
    </location>
</feature>
<keyword evidence="3" id="KW-0862">Zinc</keyword>
<dbReference type="PANTHER" id="PTHR13793">
    <property type="entry name" value="PHD FINGER PROTEINS"/>
    <property type="match status" value="1"/>
</dbReference>
<dbReference type="SMART" id="SM00249">
    <property type="entry name" value="PHD"/>
    <property type="match status" value="2"/>
</dbReference>
<gene>
    <name evidence="9" type="ORF">CDAUBV1_LOCUS11798</name>
</gene>
<evidence type="ECO:0000256" key="2">
    <source>
        <dbReference type="ARBA" id="ARBA00022771"/>
    </source>
</evidence>
<evidence type="ECO:0000259" key="8">
    <source>
        <dbReference type="PROSITE" id="PS51805"/>
    </source>
</evidence>